<feature type="transmembrane region" description="Helical" evidence="7">
    <location>
        <begin position="175"/>
        <end position="193"/>
    </location>
</feature>
<comment type="subcellular location">
    <subcellularLocation>
        <location evidence="1">Membrane</location>
        <topology evidence="1">Multi-pass membrane protein</topology>
    </subcellularLocation>
</comment>
<evidence type="ECO:0000256" key="4">
    <source>
        <dbReference type="ARBA" id="ARBA00022801"/>
    </source>
</evidence>
<dbReference type="InterPro" id="IPR050925">
    <property type="entry name" value="Rhomboid_protease_S54"/>
</dbReference>
<feature type="transmembrane region" description="Helical" evidence="7">
    <location>
        <begin position="199"/>
        <end position="216"/>
    </location>
</feature>
<comment type="similarity">
    <text evidence="2">Belongs to the peptidase S54 family.</text>
</comment>
<feature type="transmembrane region" description="Helical" evidence="7">
    <location>
        <begin position="142"/>
        <end position="163"/>
    </location>
</feature>
<gene>
    <name evidence="9" type="ORF">HU137_02965</name>
</gene>
<reference evidence="9 10" key="1">
    <citation type="submission" date="2020-07" db="EMBL/GenBank/DDBJ databases">
        <title>Moheibacter lacus sp. nov., a member of the family Flavobacteriaceae isolated from freshwater lake sediment.</title>
        <authorList>
            <person name="Liu Y."/>
        </authorList>
    </citation>
    <scope>NUCLEOTIDE SEQUENCE [LARGE SCALE GENOMIC DNA]</scope>
    <source>
        <strain evidence="9 10">BDHS18</strain>
    </source>
</reference>
<evidence type="ECO:0000256" key="6">
    <source>
        <dbReference type="ARBA" id="ARBA00023136"/>
    </source>
</evidence>
<evidence type="ECO:0000313" key="10">
    <source>
        <dbReference type="Proteomes" id="UP000552241"/>
    </source>
</evidence>
<dbReference type="RefSeq" id="WP_182042316.1">
    <property type="nucleotide sequence ID" value="NZ_JACDZE010000001.1"/>
</dbReference>
<feature type="transmembrane region" description="Helical" evidence="7">
    <location>
        <begin position="6"/>
        <end position="25"/>
    </location>
</feature>
<dbReference type="Gene3D" id="1.20.1540.10">
    <property type="entry name" value="Rhomboid-like"/>
    <property type="match status" value="1"/>
</dbReference>
<dbReference type="InterPro" id="IPR022764">
    <property type="entry name" value="Peptidase_S54_rhomboid_dom"/>
</dbReference>
<evidence type="ECO:0000256" key="5">
    <source>
        <dbReference type="ARBA" id="ARBA00022989"/>
    </source>
</evidence>
<organism evidence="9 10">
    <name type="scientific">Moheibacter lacus</name>
    <dbReference type="NCBI Taxonomy" id="2745851"/>
    <lineage>
        <taxon>Bacteria</taxon>
        <taxon>Pseudomonadati</taxon>
        <taxon>Bacteroidota</taxon>
        <taxon>Flavobacteriia</taxon>
        <taxon>Flavobacteriales</taxon>
        <taxon>Weeksellaceae</taxon>
        <taxon>Moheibacter</taxon>
    </lineage>
</organism>
<dbReference type="PANTHER" id="PTHR43731:SF14">
    <property type="entry name" value="PRESENILIN-ASSOCIATED RHOMBOID-LIKE PROTEIN, MITOCHONDRIAL"/>
    <property type="match status" value="1"/>
</dbReference>
<evidence type="ECO:0000313" key="9">
    <source>
        <dbReference type="EMBL" id="MBA5628728.1"/>
    </source>
</evidence>
<dbReference type="SUPFAM" id="SSF144091">
    <property type="entry name" value="Rhomboid-like"/>
    <property type="match status" value="1"/>
</dbReference>
<dbReference type="InterPro" id="IPR035952">
    <property type="entry name" value="Rhomboid-like_sf"/>
</dbReference>
<evidence type="ECO:0000256" key="3">
    <source>
        <dbReference type="ARBA" id="ARBA00022692"/>
    </source>
</evidence>
<dbReference type="GO" id="GO:0016020">
    <property type="term" value="C:membrane"/>
    <property type="evidence" value="ECO:0007669"/>
    <property type="project" value="UniProtKB-SubCell"/>
</dbReference>
<keyword evidence="10" id="KW-1185">Reference proteome</keyword>
<evidence type="ECO:0000256" key="7">
    <source>
        <dbReference type="SAM" id="Phobius"/>
    </source>
</evidence>
<evidence type="ECO:0000256" key="1">
    <source>
        <dbReference type="ARBA" id="ARBA00004141"/>
    </source>
</evidence>
<evidence type="ECO:0000259" key="8">
    <source>
        <dbReference type="Pfam" id="PF01694"/>
    </source>
</evidence>
<dbReference type="GO" id="GO:0004252">
    <property type="term" value="F:serine-type endopeptidase activity"/>
    <property type="evidence" value="ECO:0007669"/>
    <property type="project" value="InterPro"/>
</dbReference>
<feature type="transmembrane region" description="Helical" evidence="7">
    <location>
        <begin position="116"/>
        <end position="136"/>
    </location>
</feature>
<sequence>MALITIIIIVVTGLFSYRAFSDYNLFERFKFQPQAITEGKQYDRLLMSGFLHVDMGHLIFNMLTLYFFATPVIQFFAMQFGGSIATGSVVFAVIYLLSIVGGNLLALFFQKNNPRYSAVGASGGVMGIVMAAIAIFPNELQIYGFIPGWLFAILYLGYTVYGVQKQLGNIGHEAHMGGAIVGLVAPIVIYPPLFELNMVYILGMLVPIAALFVLAMKSRK</sequence>
<dbReference type="PANTHER" id="PTHR43731">
    <property type="entry name" value="RHOMBOID PROTEASE"/>
    <property type="match status" value="1"/>
</dbReference>
<keyword evidence="4" id="KW-0378">Hydrolase</keyword>
<dbReference type="EMBL" id="JACDZE010000001">
    <property type="protein sequence ID" value="MBA5628728.1"/>
    <property type="molecule type" value="Genomic_DNA"/>
</dbReference>
<keyword evidence="9" id="KW-0645">Protease</keyword>
<dbReference type="Pfam" id="PF01694">
    <property type="entry name" value="Rhomboid"/>
    <property type="match status" value="1"/>
</dbReference>
<dbReference type="GO" id="GO:0006508">
    <property type="term" value="P:proteolysis"/>
    <property type="evidence" value="ECO:0007669"/>
    <property type="project" value="UniProtKB-KW"/>
</dbReference>
<dbReference type="Proteomes" id="UP000552241">
    <property type="component" value="Unassembled WGS sequence"/>
</dbReference>
<accession>A0A838ZHJ7</accession>
<evidence type="ECO:0000256" key="2">
    <source>
        <dbReference type="ARBA" id="ARBA00009045"/>
    </source>
</evidence>
<proteinExistence type="inferred from homology"/>
<feature type="transmembrane region" description="Helical" evidence="7">
    <location>
        <begin position="45"/>
        <end position="69"/>
    </location>
</feature>
<keyword evidence="3 7" id="KW-0812">Transmembrane</keyword>
<feature type="transmembrane region" description="Helical" evidence="7">
    <location>
        <begin position="89"/>
        <end position="109"/>
    </location>
</feature>
<feature type="domain" description="Peptidase S54 rhomboid" evidence="8">
    <location>
        <begin position="41"/>
        <end position="190"/>
    </location>
</feature>
<dbReference type="AlphaFoldDB" id="A0A838ZHJ7"/>
<protein>
    <submittedName>
        <fullName evidence="9">Rhomboid family intramembrane serine protease</fullName>
    </submittedName>
</protein>
<keyword evidence="6 7" id="KW-0472">Membrane</keyword>
<keyword evidence="5 7" id="KW-1133">Transmembrane helix</keyword>
<comment type="caution">
    <text evidence="9">The sequence shown here is derived from an EMBL/GenBank/DDBJ whole genome shotgun (WGS) entry which is preliminary data.</text>
</comment>
<name>A0A838ZHJ7_9FLAO</name>